<dbReference type="EMBL" id="WNZX01000006">
    <property type="protein sequence ID" value="MUG70818.1"/>
    <property type="molecule type" value="Genomic_DNA"/>
</dbReference>
<sequence>MDRIESDTKKISVTIIAQNEQSRIRKAIESCKGFADEIVVVDGGSTDATREIAESLGCKVYLNPWPGYAEQRNFAATHAEHDWIFFIDTDEFVDSELNGSLLNWKKGAASEADVYNVYRIGNFMGIWLSRGEYLTRLYNKQKSKIRVTPVHEGPETEGLKVDSLPGVLWHDGYRSIADHVNRFNRYTELEAEKAVSSNKNFSLLRLLTRPILRFGQKYVLQGLFRKGLAGLTIAMLWAYYEYLCQIKLYELIRVQKTGHVEQKAG</sequence>
<dbReference type="GO" id="GO:0016740">
    <property type="term" value="F:transferase activity"/>
    <property type="evidence" value="ECO:0007669"/>
    <property type="project" value="UniProtKB-KW"/>
</dbReference>
<dbReference type="AlphaFoldDB" id="A0A7X2Z9G4"/>
<dbReference type="PANTHER" id="PTHR43630:SF2">
    <property type="entry name" value="GLYCOSYLTRANSFERASE"/>
    <property type="match status" value="1"/>
</dbReference>
<accession>A0A7X2Z9G4</accession>
<dbReference type="Gene3D" id="3.90.550.10">
    <property type="entry name" value="Spore Coat Polysaccharide Biosynthesis Protein SpsA, Chain A"/>
    <property type="match status" value="1"/>
</dbReference>
<protein>
    <submittedName>
        <fullName evidence="2">Glycosyltransferase</fullName>
    </submittedName>
</protein>
<evidence type="ECO:0000259" key="1">
    <source>
        <dbReference type="Pfam" id="PF00535"/>
    </source>
</evidence>
<evidence type="ECO:0000313" key="2">
    <source>
        <dbReference type="EMBL" id="MUG70818.1"/>
    </source>
</evidence>
<gene>
    <name evidence="2" type="ORF">GNP93_09015</name>
</gene>
<comment type="caution">
    <text evidence="2">The sequence shown here is derived from an EMBL/GenBank/DDBJ whole genome shotgun (WGS) entry which is preliminary data.</text>
</comment>
<dbReference type="SUPFAM" id="SSF53448">
    <property type="entry name" value="Nucleotide-diphospho-sugar transferases"/>
    <property type="match status" value="1"/>
</dbReference>
<organism evidence="2 3">
    <name type="scientific">Paenibacillus validus</name>
    <dbReference type="NCBI Taxonomy" id="44253"/>
    <lineage>
        <taxon>Bacteria</taxon>
        <taxon>Bacillati</taxon>
        <taxon>Bacillota</taxon>
        <taxon>Bacilli</taxon>
        <taxon>Bacillales</taxon>
        <taxon>Paenibacillaceae</taxon>
        <taxon>Paenibacillus</taxon>
    </lineage>
</organism>
<feature type="domain" description="Glycosyltransferase 2-like" evidence="1">
    <location>
        <begin position="12"/>
        <end position="130"/>
    </location>
</feature>
<keyword evidence="3" id="KW-1185">Reference proteome</keyword>
<name>A0A7X2Z9G4_9BACL</name>
<reference evidence="2 3" key="1">
    <citation type="submission" date="2019-11" db="EMBL/GenBank/DDBJ databases">
        <title>Draft genome sequences of five Paenibacillus species of dairy origin.</title>
        <authorList>
            <person name="Olajide A.M."/>
            <person name="Chen S."/>
            <person name="Lapointe G."/>
        </authorList>
    </citation>
    <scope>NUCLEOTIDE SEQUENCE [LARGE SCALE GENOMIC DNA]</scope>
    <source>
        <strain evidence="2 3">2CS3</strain>
    </source>
</reference>
<dbReference type="InterPro" id="IPR001173">
    <property type="entry name" value="Glyco_trans_2-like"/>
</dbReference>
<dbReference type="PANTHER" id="PTHR43630">
    <property type="entry name" value="POLY-BETA-1,6-N-ACETYL-D-GLUCOSAMINE SYNTHASE"/>
    <property type="match status" value="1"/>
</dbReference>
<dbReference type="InterPro" id="IPR029044">
    <property type="entry name" value="Nucleotide-diphossugar_trans"/>
</dbReference>
<evidence type="ECO:0000313" key="3">
    <source>
        <dbReference type="Proteomes" id="UP000450917"/>
    </source>
</evidence>
<proteinExistence type="predicted"/>
<dbReference type="Proteomes" id="UP000450917">
    <property type="component" value="Unassembled WGS sequence"/>
</dbReference>
<dbReference type="RefSeq" id="WP_155614507.1">
    <property type="nucleotide sequence ID" value="NZ_WNZX01000006.1"/>
</dbReference>
<dbReference type="Pfam" id="PF00535">
    <property type="entry name" value="Glycos_transf_2"/>
    <property type="match status" value="1"/>
</dbReference>
<dbReference type="CDD" id="cd02511">
    <property type="entry name" value="Beta4Glucosyltransferase"/>
    <property type="match status" value="1"/>
</dbReference>
<keyword evidence="2" id="KW-0808">Transferase</keyword>